<dbReference type="HOGENOM" id="CLU_1884223_0_0_5"/>
<organism evidence="1 2">
    <name type="scientific">Roseobacter litoralis (strain ATCC 49566 / DSM 6996 / JCM 21268 / NBRC 15278 / OCh 149)</name>
    <dbReference type="NCBI Taxonomy" id="391595"/>
    <lineage>
        <taxon>Bacteria</taxon>
        <taxon>Pseudomonadati</taxon>
        <taxon>Pseudomonadota</taxon>
        <taxon>Alphaproteobacteria</taxon>
        <taxon>Rhodobacterales</taxon>
        <taxon>Roseobacteraceae</taxon>
        <taxon>Roseobacter</taxon>
    </lineage>
</organism>
<evidence type="ECO:0000313" key="1">
    <source>
        <dbReference type="EMBL" id="AEI95898.1"/>
    </source>
</evidence>
<evidence type="ECO:0000313" key="2">
    <source>
        <dbReference type="Proteomes" id="UP000001353"/>
    </source>
</evidence>
<dbReference type="eggNOG" id="COG0599">
    <property type="taxonomic scope" value="Bacteria"/>
</dbReference>
<dbReference type="KEGG" id="rli:RLO149_c039970"/>
<dbReference type="AlphaFoldDB" id="F7ZEK2"/>
<dbReference type="InterPro" id="IPR029032">
    <property type="entry name" value="AhpD-like"/>
</dbReference>
<protein>
    <submittedName>
        <fullName evidence="1">Uncharacterized protein</fullName>
    </submittedName>
</protein>
<gene>
    <name evidence="1" type="ordered locus">RLO149_c039970</name>
</gene>
<accession>F7ZEK2</accession>
<dbReference type="Gene3D" id="1.20.1290.10">
    <property type="entry name" value="AhpD-like"/>
    <property type="match status" value="1"/>
</dbReference>
<name>F7ZEK2_ROSLO</name>
<dbReference type="Proteomes" id="UP000001353">
    <property type="component" value="Chromosome"/>
</dbReference>
<dbReference type="STRING" id="391595.RLO149_c039970"/>
<dbReference type="SUPFAM" id="SSF69118">
    <property type="entry name" value="AhpD-like"/>
    <property type="match status" value="1"/>
</dbReference>
<dbReference type="EMBL" id="CP002623">
    <property type="protein sequence ID" value="AEI95898.1"/>
    <property type="molecule type" value="Genomic_DNA"/>
</dbReference>
<proteinExistence type="predicted"/>
<sequence>MIDEEGKGGDLTKNTTDIGRKLSEHLNPGMEDALNARYGHLLPGMAEGVVDFAYGRQYARPGLGLRDRYLGTIAALTAFGGSNNASTQGEYRRRAQSRLVARRDCRSNLANGVVWWVPGGDQCVERGAGGFRRRR</sequence>
<keyword evidence="2" id="KW-1185">Reference proteome</keyword>
<reference evidence="1 2" key="1">
    <citation type="journal article" date="2011" name="BMC Genomics">
        <title>Comparative genome analysis and genome-guided physiological analysis of Roseobacter litoralis.</title>
        <authorList>
            <person name="Kalhoefer D."/>
            <person name="Thole S."/>
            <person name="Voget S."/>
            <person name="Lehmann R."/>
            <person name="Liesegang H."/>
            <person name="Wollher A."/>
            <person name="Daniel R."/>
            <person name="Simon M."/>
            <person name="Brinkhoff T."/>
        </authorList>
    </citation>
    <scope>NUCLEOTIDE SEQUENCE [LARGE SCALE GENOMIC DNA]</scope>
    <source>
        <strain evidence="2">ATCC 49566 / DSM 6996 / JCM 21268 / NBRC 15278 / OCh 149</strain>
    </source>
</reference>